<dbReference type="EMBL" id="CP030750">
    <property type="protein sequence ID" value="AXA22785.1"/>
    <property type="molecule type" value="Genomic_DNA"/>
</dbReference>
<dbReference type="Pfam" id="PF02600">
    <property type="entry name" value="DsbB"/>
    <property type="match status" value="1"/>
</dbReference>
<evidence type="ECO:0000256" key="3">
    <source>
        <dbReference type="ARBA" id="ARBA00022692"/>
    </source>
</evidence>
<keyword evidence="7" id="KW-0676">Redox-active center</keyword>
<dbReference type="GO" id="GO:0006457">
    <property type="term" value="P:protein folding"/>
    <property type="evidence" value="ECO:0007669"/>
    <property type="project" value="InterPro"/>
</dbReference>
<feature type="transmembrane region" description="Helical" evidence="8">
    <location>
        <begin position="40"/>
        <end position="61"/>
    </location>
</feature>
<gene>
    <name evidence="9" type="ORF">C1S65_01085</name>
</gene>
<dbReference type="Gene3D" id="1.20.1550.10">
    <property type="entry name" value="DsbB-like"/>
    <property type="match status" value="1"/>
</dbReference>
<proteinExistence type="predicted"/>
<accession>A0AAD0L4J4</accession>
<feature type="transmembrane region" description="Helical" evidence="8">
    <location>
        <begin position="139"/>
        <end position="156"/>
    </location>
</feature>
<keyword evidence="3 8" id="KW-0812">Transmembrane</keyword>
<protein>
    <submittedName>
        <fullName evidence="9">Disulfide bond formation protein B</fullName>
    </submittedName>
</protein>
<dbReference type="InterPro" id="IPR050183">
    <property type="entry name" value="DsbB"/>
</dbReference>
<dbReference type="InterPro" id="IPR023380">
    <property type="entry name" value="DsbB-like_sf"/>
</dbReference>
<evidence type="ECO:0000313" key="10">
    <source>
        <dbReference type="Proteomes" id="UP000251617"/>
    </source>
</evidence>
<feature type="transmembrane region" description="Helical" evidence="8">
    <location>
        <begin position="68"/>
        <end position="89"/>
    </location>
</feature>
<keyword evidence="4" id="KW-0813">Transport</keyword>
<dbReference type="GO" id="GO:0015035">
    <property type="term" value="F:protein-disulfide reductase activity"/>
    <property type="evidence" value="ECO:0007669"/>
    <property type="project" value="InterPro"/>
</dbReference>
<dbReference type="AlphaFoldDB" id="A0AAD0L4J4"/>
<organism evidence="9 10">
    <name type="scientific">Pseudomonas putida</name>
    <name type="common">Arthrobacter siderocapsulatus</name>
    <dbReference type="NCBI Taxonomy" id="303"/>
    <lineage>
        <taxon>Bacteria</taxon>
        <taxon>Pseudomonadati</taxon>
        <taxon>Pseudomonadota</taxon>
        <taxon>Gammaproteobacteria</taxon>
        <taxon>Pseudomonadales</taxon>
        <taxon>Pseudomonadaceae</taxon>
        <taxon>Pseudomonas</taxon>
    </lineage>
</organism>
<evidence type="ECO:0000256" key="2">
    <source>
        <dbReference type="ARBA" id="ARBA00022475"/>
    </source>
</evidence>
<evidence type="ECO:0000256" key="6">
    <source>
        <dbReference type="ARBA" id="ARBA00023136"/>
    </source>
</evidence>
<evidence type="ECO:0000256" key="7">
    <source>
        <dbReference type="ARBA" id="ARBA00023284"/>
    </source>
</evidence>
<reference evidence="9 10" key="1">
    <citation type="submission" date="2018-06" db="EMBL/GenBank/DDBJ databases">
        <title>The genome of Pseudomonas putida NX-1, a lignin degrader.</title>
        <authorList>
            <person name="Xu Z."/>
        </authorList>
    </citation>
    <scope>NUCLEOTIDE SEQUENCE [LARGE SCALE GENOMIC DNA]</scope>
    <source>
        <strain evidence="9 10">NX-1</strain>
    </source>
</reference>
<dbReference type="RefSeq" id="WP_063542140.1">
    <property type="nucleotide sequence ID" value="NZ_CP011789.1"/>
</dbReference>
<keyword evidence="2" id="KW-1003">Cell membrane</keyword>
<comment type="subcellular location">
    <subcellularLocation>
        <location evidence="1">Cell membrane</location>
        <topology evidence="1">Multi-pass membrane protein</topology>
    </subcellularLocation>
</comment>
<dbReference type="InterPro" id="IPR003752">
    <property type="entry name" value="DiS_bond_form_DsbB/BdbC"/>
</dbReference>
<dbReference type="SUPFAM" id="SSF158442">
    <property type="entry name" value="DsbB-like"/>
    <property type="match status" value="1"/>
</dbReference>
<evidence type="ECO:0000256" key="4">
    <source>
        <dbReference type="ARBA" id="ARBA00022982"/>
    </source>
</evidence>
<dbReference type="PANTHER" id="PTHR36570:SF3">
    <property type="entry name" value="DISULFIDE BOND FORMATION PROTEIN B"/>
    <property type="match status" value="1"/>
</dbReference>
<dbReference type="GO" id="GO:0005886">
    <property type="term" value="C:plasma membrane"/>
    <property type="evidence" value="ECO:0007669"/>
    <property type="project" value="UniProtKB-SubCell"/>
</dbReference>
<name>A0AAD0L4J4_PSEPU</name>
<dbReference type="Proteomes" id="UP000251617">
    <property type="component" value="Chromosome"/>
</dbReference>
<dbReference type="PANTHER" id="PTHR36570">
    <property type="entry name" value="DISULFIDE BOND FORMATION PROTEIN B"/>
    <property type="match status" value="1"/>
</dbReference>
<evidence type="ECO:0000313" key="9">
    <source>
        <dbReference type="EMBL" id="AXA22785.1"/>
    </source>
</evidence>
<keyword evidence="4" id="KW-0249">Electron transport</keyword>
<evidence type="ECO:0000256" key="8">
    <source>
        <dbReference type="SAM" id="Phobius"/>
    </source>
</evidence>
<evidence type="ECO:0000256" key="1">
    <source>
        <dbReference type="ARBA" id="ARBA00004651"/>
    </source>
</evidence>
<keyword evidence="6 8" id="KW-0472">Membrane</keyword>
<evidence type="ECO:0000256" key="5">
    <source>
        <dbReference type="ARBA" id="ARBA00022989"/>
    </source>
</evidence>
<sequence>MSLARSRSLFFAAFFASLATLSGASLLENWLGLVPCPLCLTQRLLLGLYALVCLCAMLHAPGASGMRVYAWLAGGFACAGVALASRQVWLQGEWLAVTPEPLAQTLQRSWPEALERLLIGGSECVSISWSFLDLTLPEWSLMAFLLLAALPLYYLLAYRFRNPGGS</sequence>
<keyword evidence="5 8" id="KW-1133">Transmembrane helix</keyword>